<sequence>MLQSMQNPNRNAPEQSQVTLDHHPRFTPNQPQNQTQYPMYGLLLGYTPPVNNNSNPHAATSNPKNQVQPQITFIPPPTHDTPNLKFINPTPIVVLHPHQSVDPYSTKMLQLFKERLKAIKGANYFDFNMADLCLILGVVIPPKFKLLEFDKYKGNTCPKNYLTIWPHMLMMKNCSSTFSKKALWGPLSGGYMSLELGCIEIQRDLAKTFLKQYKYNMDMAPDCTELQNMAKKEMKPSRGMLNVGGK</sequence>
<accession>A0A371F9W7</accession>
<comment type="caution">
    <text evidence="1">The sequence shown here is derived from an EMBL/GenBank/DDBJ whole genome shotgun (WGS) entry which is preliminary data.</text>
</comment>
<reference evidence="1" key="1">
    <citation type="submission" date="2018-05" db="EMBL/GenBank/DDBJ databases">
        <title>Draft genome of Mucuna pruriens seed.</title>
        <authorList>
            <person name="Nnadi N.E."/>
            <person name="Vos R."/>
            <person name="Hasami M.H."/>
            <person name="Devisetty U.K."/>
            <person name="Aguiy J.C."/>
        </authorList>
    </citation>
    <scope>NUCLEOTIDE SEQUENCE [LARGE SCALE GENOMIC DNA]</scope>
    <source>
        <strain evidence="1">JCA_2017</strain>
    </source>
</reference>
<evidence type="ECO:0000313" key="1">
    <source>
        <dbReference type="EMBL" id="RDX75082.1"/>
    </source>
</evidence>
<protein>
    <submittedName>
        <fullName evidence="1">Uncharacterized protein</fullName>
    </submittedName>
</protein>
<dbReference type="OrthoDB" id="1432691at2759"/>
<feature type="non-terminal residue" evidence="1">
    <location>
        <position position="1"/>
    </location>
</feature>
<gene>
    <name evidence="1" type="ORF">CR513_45079</name>
</gene>
<dbReference type="Proteomes" id="UP000257109">
    <property type="component" value="Unassembled WGS sequence"/>
</dbReference>
<proteinExistence type="predicted"/>
<evidence type="ECO:0000313" key="2">
    <source>
        <dbReference type="Proteomes" id="UP000257109"/>
    </source>
</evidence>
<dbReference type="AlphaFoldDB" id="A0A371F9W7"/>
<organism evidence="1 2">
    <name type="scientific">Mucuna pruriens</name>
    <name type="common">Velvet bean</name>
    <name type="synonym">Dolichos pruriens</name>
    <dbReference type="NCBI Taxonomy" id="157652"/>
    <lineage>
        <taxon>Eukaryota</taxon>
        <taxon>Viridiplantae</taxon>
        <taxon>Streptophyta</taxon>
        <taxon>Embryophyta</taxon>
        <taxon>Tracheophyta</taxon>
        <taxon>Spermatophyta</taxon>
        <taxon>Magnoliopsida</taxon>
        <taxon>eudicotyledons</taxon>
        <taxon>Gunneridae</taxon>
        <taxon>Pentapetalae</taxon>
        <taxon>rosids</taxon>
        <taxon>fabids</taxon>
        <taxon>Fabales</taxon>
        <taxon>Fabaceae</taxon>
        <taxon>Papilionoideae</taxon>
        <taxon>50 kb inversion clade</taxon>
        <taxon>NPAAA clade</taxon>
        <taxon>indigoferoid/millettioid clade</taxon>
        <taxon>Phaseoleae</taxon>
        <taxon>Mucuna</taxon>
    </lineage>
</organism>
<dbReference type="EMBL" id="QJKJ01009953">
    <property type="protein sequence ID" value="RDX75082.1"/>
    <property type="molecule type" value="Genomic_DNA"/>
</dbReference>
<keyword evidence="2" id="KW-1185">Reference proteome</keyword>
<name>A0A371F9W7_MUCPR</name>